<evidence type="ECO:0000313" key="8">
    <source>
        <dbReference type="Proteomes" id="UP001214441"/>
    </source>
</evidence>
<dbReference type="InterPro" id="IPR001296">
    <property type="entry name" value="Glyco_trans_1"/>
</dbReference>
<feature type="region of interest" description="Disordered" evidence="4">
    <location>
        <begin position="188"/>
        <end position="308"/>
    </location>
</feature>
<evidence type="ECO:0000313" key="7">
    <source>
        <dbReference type="EMBL" id="MDJ1136733.1"/>
    </source>
</evidence>
<evidence type="ECO:0000259" key="5">
    <source>
        <dbReference type="Pfam" id="PF00534"/>
    </source>
</evidence>
<dbReference type="Pfam" id="PF00534">
    <property type="entry name" value="Glycos_transf_1"/>
    <property type="match status" value="1"/>
</dbReference>
<evidence type="ECO:0000256" key="4">
    <source>
        <dbReference type="SAM" id="MobiDB-lite"/>
    </source>
</evidence>
<sequence>MSRTASPYQPPVGRAPLHAVQVLGGASSAFGGAPSAVTAAHVRSLAEGLVARGVRVTVCAAQESGLDQEFTGIGARFAATRGHTEPEAVASLRAVCADADLVHAHGLRAGLAAALALGRLRREVPLVVTWHTLPLPGTGEPGRAHGARGLVTRLLKRRVARAATVVLGVTADLVDAARDCGARDARLAPVALPGPRRTAPAASAPAHPGRPPHPDQLPDPEQLPNRDQPSNPDRPPHAQASHGRDGDPGAGGEGRARTRGPAAPGVPGPSGPSSAGGAGVTDATGVTGSTDARGSTDGTGAAHGHADAGRAEALRHKIRADLGAVGRPLLVAVGRLDRRHGYDTVLTASRAWRGLEPPPLLVIAGEGPERAALQARIEAEALPVRLLGRREDALRLLAGADLAVVSASWEGRSLLAQEALRAGVPLVATEVGGIPELVGEAAVLIPYGDPDSLASAVLALLADPVRRDAFADAGRTRAETWPTEDDTVAQVLSVYDELTRPAPG</sequence>
<dbReference type="PANTHER" id="PTHR12526:SF510">
    <property type="entry name" value="D-INOSITOL 3-PHOSPHATE GLYCOSYLTRANSFERASE"/>
    <property type="match status" value="1"/>
</dbReference>
<dbReference type="RefSeq" id="WP_274046214.1">
    <property type="nucleotide sequence ID" value="NZ_JANCPR020000045.1"/>
</dbReference>
<dbReference type="GO" id="GO:0016757">
    <property type="term" value="F:glycosyltransferase activity"/>
    <property type="evidence" value="ECO:0007669"/>
    <property type="project" value="UniProtKB-KW"/>
</dbReference>
<dbReference type="SUPFAM" id="SSF53756">
    <property type="entry name" value="UDP-Glycosyltransferase/glycogen phosphorylase"/>
    <property type="match status" value="1"/>
</dbReference>
<name>A0ABT7A5W2_9ACTN</name>
<feature type="compositionally biased region" description="Pro residues" evidence="4">
    <location>
        <begin position="208"/>
        <end position="217"/>
    </location>
</feature>
<reference evidence="7 8" key="1">
    <citation type="submission" date="2023-05" db="EMBL/GenBank/DDBJ databases">
        <title>Streptantibioticus silvisoli sp. nov., acidotolerant actinomycetes 1 from pine litter.</title>
        <authorList>
            <person name="Swiecimska M."/>
            <person name="Golinska P."/>
            <person name="Sangal V."/>
            <person name="Wachnowicz B."/>
            <person name="Goodfellow M."/>
        </authorList>
    </citation>
    <scope>NUCLEOTIDE SEQUENCE [LARGE SCALE GENOMIC DNA]</scope>
    <source>
        <strain evidence="7 8">DSM 42109</strain>
    </source>
</reference>
<keyword evidence="2 7" id="KW-0328">Glycosyltransferase</keyword>
<dbReference type="InterPro" id="IPR028098">
    <property type="entry name" value="Glyco_trans_4-like_N"/>
</dbReference>
<dbReference type="Pfam" id="PF13579">
    <property type="entry name" value="Glyco_trans_4_4"/>
    <property type="match status" value="1"/>
</dbReference>
<keyword evidence="8" id="KW-1185">Reference proteome</keyword>
<proteinExistence type="predicted"/>
<dbReference type="CDD" id="cd03801">
    <property type="entry name" value="GT4_PimA-like"/>
    <property type="match status" value="1"/>
</dbReference>
<dbReference type="EMBL" id="JANCPR020000045">
    <property type="protein sequence ID" value="MDJ1136733.1"/>
    <property type="molecule type" value="Genomic_DNA"/>
</dbReference>
<evidence type="ECO:0000256" key="3">
    <source>
        <dbReference type="ARBA" id="ARBA00022679"/>
    </source>
</evidence>
<feature type="compositionally biased region" description="Low complexity" evidence="4">
    <location>
        <begin position="280"/>
        <end position="303"/>
    </location>
</feature>
<feature type="compositionally biased region" description="Low complexity" evidence="4">
    <location>
        <begin position="193"/>
        <end position="207"/>
    </location>
</feature>
<gene>
    <name evidence="7" type="ORF">NMN56_033260</name>
</gene>
<accession>A0ABT7A5W2</accession>
<keyword evidence="3 7" id="KW-0808">Transferase</keyword>
<evidence type="ECO:0000256" key="1">
    <source>
        <dbReference type="ARBA" id="ARBA00021292"/>
    </source>
</evidence>
<dbReference type="Proteomes" id="UP001214441">
    <property type="component" value="Unassembled WGS sequence"/>
</dbReference>
<evidence type="ECO:0000256" key="2">
    <source>
        <dbReference type="ARBA" id="ARBA00022676"/>
    </source>
</evidence>
<feature type="domain" description="Glycosyltransferase subfamily 4-like N-terminal" evidence="6">
    <location>
        <begin position="39"/>
        <end position="191"/>
    </location>
</feature>
<dbReference type="PANTHER" id="PTHR12526">
    <property type="entry name" value="GLYCOSYLTRANSFERASE"/>
    <property type="match status" value="1"/>
</dbReference>
<protein>
    <recommendedName>
        <fullName evidence="1">D-inositol 3-phosphate glycosyltransferase</fullName>
    </recommendedName>
</protein>
<feature type="domain" description="Glycosyl transferase family 1" evidence="5">
    <location>
        <begin position="317"/>
        <end position="476"/>
    </location>
</feature>
<evidence type="ECO:0000259" key="6">
    <source>
        <dbReference type="Pfam" id="PF13579"/>
    </source>
</evidence>
<dbReference type="Gene3D" id="3.40.50.2000">
    <property type="entry name" value="Glycogen Phosphorylase B"/>
    <property type="match status" value="2"/>
</dbReference>
<organism evidence="7 8">
    <name type="scientific">Streptomyces iconiensis</name>
    <dbReference type="NCBI Taxonomy" id="1384038"/>
    <lineage>
        <taxon>Bacteria</taxon>
        <taxon>Bacillati</taxon>
        <taxon>Actinomycetota</taxon>
        <taxon>Actinomycetes</taxon>
        <taxon>Kitasatosporales</taxon>
        <taxon>Streptomycetaceae</taxon>
        <taxon>Streptomyces</taxon>
    </lineage>
</organism>
<comment type="caution">
    <text evidence="7">The sequence shown here is derived from an EMBL/GenBank/DDBJ whole genome shotgun (WGS) entry which is preliminary data.</text>
</comment>